<accession>A0A915HLE3</accession>
<organism evidence="1 2">
    <name type="scientific">Romanomermis culicivorax</name>
    <name type="common">Nematode worm</name>
    <dbReference type="NCBI Taxonomy" id="13658"/>
    <lineage>
        <taxon>Eukaryota</taxon>
        <taxon>Metazoa</taxon>
        <taxon>Ecdysozoa</taxon>
        <taxon>Nematoda</taxon>
        <taxon>Enoplea</taxon>
        <taxon>Dorylaimia</taxon>
        <taxon>Mermithida</taxon>
        <taxon>Mermithoidea</taxon>
        <taxon>Mermithidae</taxon>
        <taxon>Romanomermis</taxon>
    </lineage>
</organism>
<dbReference type="WBParaSite" id="nRc.2.0.1.t02489-RA">
    <property type="protein sequence ID" value="nRc.2.0.1.t02489-RA"/>
    <property type="gene ID" value="nRc.2.0.1.g02489"/>
</dbReference>
<dbReference type="Proteomes" id="UP000887565">
    <property type="component" value="Unplaced"/>
</dbReference>
<sequence length="44" mass="5121">MWAIMIQLIKLGWKYKKRKKFLKILPSSMPTFSTACTKSSLKST</sequence>
<proteinExistence type="predicted"/>
<keyword evidence="1" id="KW-1185">Reference proteome</keyword>
<name>A0A915HLE3_ROMCU</name>
<protein>
    <submittedName>
        <fullName evidence="2">Uncharacterized protein</fullName>
    </submittedName>
</protein>
<evidence type="ECO:0000313" key="2">
    <source>
        <dbReference type="WBParaSite" id="nRc.2.0.1.t02489-RA"/>
    </source>
</evidence>
<reference evidence="2" key="1">
    <citation type="submission" date="2022-11" db="UniProtKB">
        <authorList>
            <consortium name="WormBaseParasite"/>
        </authorList>
    </citation>
    <scope>IDENTIFICATION</scope>
</reference>
<dbReference type="AlphaFoldDB" id="A0A915HLE3"/>
<evidence type="ECO:0000313" key="1">
    <source>
        <dbReference type="Proteomes" id="UP000887565"/>
    </source>
</evidence>